<comment type="caution">
    <text evidence="2">The sequence shown here is derived from an EMBL/GenBank/DDBJ whole genome shotgun (WGS) entry which is preliminary data.</text>
</comment>
<sequence length="222" mass="23205">MRGSHLRHGQRGLSLVELMVALLLGSVLIIGVTQLFLDQKRHAQFQFGQLANQGNARFATHAIERLVGRAGYRAKPQAQIAEEAFPARVAVHGCPAFAAGQTLALTQGGKSAALCVRYQRGLEAQEADCGGTSLPFSTQPLTVVARLALDSNAGTLTCAAFVEGGSGPGSAACWSRSWWISASSRFPIAPSKCSSSACTCCSPARAARAMASPAECATTGRR</sequence>
<evidence type="ECO:0000313" key="3">
    <source>
        <dbReference type="Proteomes" id="UP000183385"/>
    </source>
</evidence>
<evidence type="ECO:0000313" key="2">
    <source>
        <dbReference type="EMBL" id="SFD81372.1"/>
    </source>
</evidence>
<keyword evidence="1" id="KW-0812">Transmembrane</keyword>
<accession>A0AAQ1R0H9</accession>
<protein>
    <submittedName>
        <fullName evidence="2">Type IV pilus assembly protein PilW</fullName>
    </submittedName>
</protein>
<dbReference type="AlphaFoldDB" id="A0AAQ1R0H9"/>
<keyword evidence="1" id="KW-1133">Transmembrane helix</keyword>
<organism evidence="2 3">
    <name type="scientific">Pseudomonas citronellolis</name>
    <dbReference type="NCBI Taxonomy" id="53408"/>
    <lineage>
        <taxon>Bacteria</taxon>
        <taxon>Pseudomonadati</taxon>
        <taxon>Pseudomonadota</taxon>
        <taxon>Gammaproteobacteria</taxon>
        <taxon>Pseudomonadales</taxon>
        <taxon>Pseudomonadaceae</taxon>
        <taxon>Pseudomonas</taxon>
    </lineage>
</organism>
<feature type="transmembrane region" description="Helical" evidence="1">
    <location>
        <begin position="12"/>
        <end position="37"/>
    </location>
</feature>
<dbReference type="Pfam" id="PF07963">
    <property type="entry name" value="N_methyl"/>
    <property type="match status" value="1"/>
</dbReference>
<dbReference type="InterPro" id="IPR012902">
    <property type="entry name" value="N_methyl_site"/>
</dbReference>
<keyword evidence="1" id="KW-0472">Membrane</keyword>
<dbReference type="PROSITE" id="PS00409">
    <property type="entry name" value="PROKAR_NTER_METHYL"/>
    <property type="match status" value="1"/>
</dbReference>
<dbReference type="RefSeq" id="WP_074985131.1">
    <property type="nucleotide sequence ID" value="NZ_FOLS01000038.1"/>
</dbReference>
<keyword evidence="3" id="KW-1185">Reference proteome</keyword>
<name>A0AAQ1R0H9_9PSED</name>
<reference evidence="2 3" key="1">
    <citation type="submission" date="2016-10" db="EMBL/GenBank/DDBJ databases">
        <authorList>
            <person name="Varghese N."/>
            <person name="Submissions S."/>
        </authorList>
    </citation>
    <scope>NUCLEOTIDE SEQUENCE [LARGE SCALE GENOMIC DNA]</scope>
    <source>
        <strain evidence="2 3">LMG 18378</strain>
    </source>
</reference>
<proteinExistence type="predicted"/>
<evidence type="ECO:0000256" key="1">
    <source>
        <dbReference type="SAM" id="Phobius"/>
    </source>
</evidence>
<dbReference type="NCBIfam" id="TIGR02532">
    <property type="entry name" value="IV_pilin_GFxxxE"/>
    <property type="match status" value="1"/>
</dbReference>
<dbReference type="EMBL" id="FOLS01000038">
    <property type="protein sequence ID" value="SFD81372.1"/>
    <property type="molecule type" value="Genomic_DNA"/>
</dbReference>
<gene>
    <name evidence="2" type="ORF">SAMN05216577_13852</name>
</gene>
<dbReference type="Proteomes" id="UP000183385">
    <property type="component" value="Unassembled WGS sequence"/>
</dbReference>